<gene>
    <name evidence="8" type="primary">LOC106805908</name>
</gene>
<evidence type="ECO:0000256" key="4">
    <source>
        <dbReference type="ARBA" id="ARBA00023136"/>
    </source>
</evidence>
<evidence type="ECO:0000313" key="8">
    <source>
        <dbReference type="RefSeq" id="XP_014663166.1"/>
    </source>
</evidence>
<keyword evidence="2 6" id="KW-0812">Transmembrane</keyword>
<dbReference type="Proteomes" id="UP000695022">
    <property type="component" value="Unplaced"/>
</dbReference>
<comment type="subcellular location">
    <subcellularLocation>
        <location evidence="1">Membrane</location>
        <topology evidence="1">Multi-pass membrane protein</topology>
    </subcellularLocation>
</comment>
<protein>
    <submittedName>
        <fullName evidence="8">Zinc transporter ZIP1-like</fullName>
    </submittedName>
</protein>
<accession>A0ABM1DT95</accession>
<keyword evidence="3 6" id="KW-1133">Transmembrane helix</keyword>
<feature type="transmembrane region" description="Helical" evidence="6">
    <location>
        <begin position="6"/>
        <end position="32"/>
    </location>
</feature>
<reference evidence="8" key="1">
    <citation type="submission" date="2025-08" db="UniProtKB">
        <authorList>
            <consortium name="RefSeq"/>
        </authorList>
    </citation>
    <scope>IDENTIFICATION</scope>
</reference>
<evidence type="ECO:0000256" key="1">
    <source>
        <dbReference type="ARBA" id="ARBA00004141"/>
    </source>
</evidence>
<dbReference type="PANTHER" id="PTHR11040">
    <property type="entry name" value="ZINC/IRON TRANSPORTER"/>
    <property type="match status" value="1"/>
</dbReference>
<evidence type="ECO:0000256" key="5">
    <source>
        <dbReference type="SAM" id="MobiDB-lite"/>
    </source>
</evidence>
<feature type="transmembrane region" description="Helical" evidence="6">
    <location>
        <begin position="305"/>
        <end position="325"/>
    </location>
</feature>
<dbReference type="InterPro" id="IPR003689">
    <property type="entry name" value="ZIP"/>
</dbReference>
<feature type="compositionally biased region" description="Basic residues" evidence="5">
    <location>
        <begin position="125"/>
        <end position="140"/>
    </location>
</feature>
<sequence>MHLEALKAIVLVAMLVCTFLFSTAPLLFVSLARRNMNFSKHSPLMRSVGLLSCFAGGVFMATCLLDLFPDVRDKLSQVFDSMNWFSSFPIAEFVMSFGFFLVLIIEQITLSCRESGATAETGSHQHGHSHRQSQRAKPRRSLLSYRAPPTPTPPLSRKALMSNIQEEYNHSEDGAMHDGATVAGARTPSMLVVPPPQAQHADAATPLLGDAQNNGACPRGCRNRCCRPSIVGISDQPHPDTNATDNVFYSSVEMNSHLKADDEAGNDDVRSFSRSMILVLALSVHSVFEGLAVGLQSTAESVLDIFTALILHKCVLAFSLGLNLIQSDLSMFGTIRSDVVFSVTSPIGIAIGMGITDGSDSSQSTALAAGLLQGIACGTFLYVTFFEVLPHEMNSSQDRLLKVLSMIAGFSAVCGLLMLHSNVVRPTCYRGAEPV</sequence>
<dbReference type="Pfam" id="PF02535">
    <property type="entry name" value="Zip"/>
    <property type="match status" value="1"/>
</dbReference>
<evidence type="ECO:0000256" key="6">
    <source>
        <dbReference type="SAM" id="Phobius"/>
    </source>
</evidence>
<keyword evidence="4 6" id="KW-0472">Membrane</keyword>
<keyword evidence="7" id="KW-1185">Reference proteome</keyword>
<feature type="transmembrane region" description="Helical" evidence="6">
    <location>
        <begin position="88"/>
        <end position="105"/>
    </location>
</feature>
<feature type="transmembrane region" description="Helical" evidence="6">
    <location>
        <begin position="400"/>
        <end position="419"/>
    </location>
</feature>
<feature type="transmembrane region" description="Helical" evidence="6">
    <location>
        <begin position="44"/>
        <end position="68"/>
    </location>
</feature>
<dbReference type="RefSeq" id="XP_014663166.1">
    <property type="nucleotide sequence ID" value="XM_014807680.1"/>
</dbReference>
<evidence type="ECO:0000256" key="2">
    <source>
        <dbReference type="ARBA" id="ARBA00022692"/>
    </source>
</evidence>
<organism evidence="7 8">
    <name type="scientific">Priapulus caudatus</name>
    <name type="common">Priapulid worm</name>
    <dbReference type="NCBI Taxonomy" id="37621"/>
    <lineage>
        <taxon>Eukaryota</taxon>
        <taxon>Metazoa</taxon>
        <taxon>Ecdysozoa</taxon>
        <taxon>Scalidophora</taxon>
        <taxon>Priapulida</taxon>
        <taxon>Priapulimorpha</taxon>
        <taxon>Priapulimorphida</taxon>
        <taxon>Priapulidae</taxon>
        <taxon>Priapulus</taxon>
    </lineage>
</organism>
<feature type="transmembrane region" description="Helical" evidence="6">
    <location>
        <begin position="337"/>
        <end position="355"/>
    </location>
</feature>
<feature type="transmembrane region" description="Helical" evidence="6">
    <location>
        <begin position="277"/>
        <end position="299"/>
    </location>
</feature>
<name>A0ABM1DT95_PRICU</name>
<feature type="region of interest" description="Disordered" evidence="5">
    <location>
        <begin position="118"/>
        <end position="156"/>
    </location>
</feature>
<evidence type="ECO:0000313" key="7">
    <source>
        <dbReference type="Proteomes" id="UP000695022"/>
    </source>
</evidence>
<proteinExistence type="predicted"/>
<dbReference type="PANTHER" id="PTHR11040:SF140">
    <property type="entry name" value="ZRT (ZRT), IRT- (IRT-) LIKE PROTEIN TRANSPORTER"/>
    <property type="match status" value="1"/>
</dbReference>
<dbReference type="GeneID" id="106805908"/>
<evidence type="ECO:0000256" key="3">
    <source>
        <dbReference type="ARBA" id="ARBA00022989"/>
    </source>
</evidence>
<feature type="transmembrane region" description="Helical" evidence="6">
    <location>
        <begin position="367"/>
        <end position="388"/>
    </location>
</feature>